<dbReference type="InterPro" id="IPR011344">
    <property type="entry name" value="ssDNA-bd"/>
</dbReference>
<accession>L8XXK1</accession>
<dbReference type="PROSITE" id="PS50935">
    <property type="entry name" value="SSB"/>
    <property type="match status" value="1"/>
</dbReference>
<name>L8XXK1_9GAMM</name>
<evidence type="ECO:0000256" key="3">
    <source>
        <dbReference type="RuleBase" id="RU000524"/>
    </source>
</evidence>
<dbReference type="SUPFAM" id="SSF50249">
    <property type="entry name" value="Nucleic acid-binding proteins"/>
    <property type="match status" value="1"/>
</dbReference>
<evidence type="ECO:0000256" key="2">
    <source>
        <dbReference type="HAMAP-Rule" id="MF_00984"/>
    </source>
</evidence>
<feature type="compositionally biased region" description="Low complexity" evidence="4">
    <location>
        <begin position="144"/>
        <end position="173"/>
    </location>
</feature>
<dbReference type="GO" id="GO:0006310">
    <property type="term" value="P:DNA recombination"/>
    <property type="evidence" value="ECO:0007669"/>
    <property type="project" value="UniProtKB-UniRule"/>
</dbReference>
<dbReference type="Gene3D" id="2.40.50.140">
    <property type="entry name" value="Nucleic acid-binding proteins"/>
    <property type="match status" value="1"/>
</dbReference>
<dbReference type="EMBL" id="AOBV01000010">
    <property type="protein sequence ID" value="ELV07475.1"/>
    <property type="molecule type" value="Genomic_DNA"/>
</dbReference>
<organism evidence="5 6">
    <name type="scientific">Wohlfahrtiimonas chitiniclastica SH04</name>
    <dbReference type="NCBI Taxonomy" id="1261130"/>
    <lineage>
        <taxon>Bacteria</taxon>
        <taxon>Pseudomonadati</taxon>
        <taxon>Pseudomonadota</taxon>
        <taxon>Gammaproteobacteria</taxon>
        <taxon>Cardiobacteriales</taxon>
        <taxon>Ignatzschineriaceae</taxon>
        <taxon>Wohlfahrtiimonas</taxon>
    </lineage>
</organism>
<feature type="DNA-binding region" evidence="2">
    <location>
        <begin position="54"/>
        <end position="60"/>
    </location>
</feature>
<dbReference type="GO" id="GO:0006281">
    <property type="term" value="P:DNA repair"/>
    <property type="evidence" value="ECO:0007669"/>
    <property type="project" value="UniProtKB-UniRule"/>
</dbReference>
<keyword evidence="2" id="KW-0233">DNA recombination</keyword>
<evidence type="ECO:0000313" key="6">
    <source>
        <dbReference type="Proteomes" id="UP000011617"/>
    </source>
</evidence>
<comment type="caution">
    <text evidence="5">The sequence shown here is derived from an EMBL/GenBank/DDBJ whole genome shotgun (WGS) entry which is preliminary data.</text>
</comment>
<dbReference type="AlphaFoldDB" id="L8XXK1"/>
<reference evidence="5 6" key="1">
    <citation type="journal article" date="2013" name="Genome Announc.">
        <title>Complete Genome Sequence of Wohlfahrtiimonas chitiniclastica Strain SH04, Isolated from Chrysomya megacephala Collected from Pudong International Airport in China.</title>
        <authorList>
            <person name="Cao X.M."/>
            <person name="Chen T."/>
            <person name="Xu L.Z."/>
            <person name="Yao L.S."/>
            <person name="Qi J."/>
            <person name="Zhang X.L."/>
            <person name="Yan Q.L."/>
            <person name="Deng Y.H."/>
            <person name="Guo T.Y."/>
            <person name="Wang J."/>
            <person name="Hu K.X."/>
            <person name="Xu B.L."/>
        </authorList>
    </citation>
    <scope>NUCLEOTIDE SEQUENCE [LARGE SCALE GENOMIC DNA]</scope>
    <source>
        <strain evidence="5 6">SH04</strain>
    </source>
</reference>
<comment type="function">
    <text evidence="2">Plays an important role in DNA replication, recombination and repair. Binds to ssDNA and to an array of partner proteins to recruit them to their sites of action during DNA metabolism.</text>
</comment>
<proteinExistence type="inferred from homology"/>
<feature type="region of interest" description="Disordered" evidence="4">
    <location>
        <begin position="120"/>
        <end position="185"/>
    </location>
</feature>
<feature type="short sequence motif" description="Important for interaction with partner proteins" evidence="2">
    <location>
        <begin position="180"/>
        <end position="185"/>
    </location>
</feature>
<evidence type="ECO:0000313" key="5">
    <source>
        <dbReference type="EMBL" id="ELV07475.1"/>
    </source>
</evidence>
<dbReference type="NCBIfam" id="TIGR00621">
    <property type="entry name" value="ssb"/>
    <property type="match status" value="1"/>
</dbReference>
<dbReference type="Proteomes" id="UP000011617">
    <property type="component" value="Unassembled WGS sequence"/>
</dbReference>
<dbReference type="Pfam" id="PF00436">
    <property type="entry name" value="SSB"/>
    <property type="match status" value="1"/>
</dbReference>
<dbReference type="GO" id="GO:0006260">
    <property type="term" value="P:DNA replication"/>
    <property type="evidence" value="ECO:0007669"/>
    <property type="project" value="UniProtKB-UniRule"/>
</dbReference>
<sequence length="185" mass="20551">MARGINKVILLGHLGRDPEVKYMPNGNAVANMTIATSESWKDRNSGQPQERTEWHRVVIFGKLADIAGQYLRKGSLVYIEGQLQTRKWTDQSGQDRYTTEIVVNMSGTMQMLDRKGAMDGAQGDYGAQNDYGQQNHQGGGYGGQAQQPMQQQNYQNAAPQQQPAAPKPSVQPAFDNDTFEDDIPF</sequence>
<keyword evidence="2" id="KW-0234">DNA repair</keyword>
<dbReference type="HAMAP" id="MF_00984">
    <property type="entry name" value="SSB"/>
    <property type="match status" value="1"/>
</dbReference>
<dbReference type="InterPro" id="IPR000424">
    <property type="entry name" value="Primosome_PriB/ssb"/>
</dbReference>
<keyword evidence="2" id="KW-0227">DNA damage</keyword>
<dbReference type="GO" id="GO:0009295">
    <property type="term" value="C:nucleoid"/>
    <property type="evidence" value="ECO:0007669"/>
    <property type="project" value="TreeGrafter"/>
</dbReference>
<comment type="subunit">
    <text evidence="2">Homotetramer.</text>
</comment>
<protein>
    <recommendedName>
        <fullName evidence="2 3">Single-stranded DNA-binding protein</fullName>
        <shortName evidence="2">SSB</shortName>
    </recommendedName>
</protein>
<dbReference type="PATRIC" id="fig|1261130.3.peg.1623"/>
<dbReference type="PANTHER" id="PTHR10302:SF27">
    <property type="entry name" value="SINGLE-STRANDED DNA-BINDING PROTEIN"/>
    <property type="match status" value="1"/>
</dbReference>
<dbReference type="PANTHER" id="PTHR10302">
    <property type="entry name" value="SINGLE-STRANDED DNA-BINDING PROTEIN"/>
    <property type="match status" value="1"/>
</dbReference>
<evidence type="ECO:0000256" key="4">
    <source>
        <dbReference type="SAM" id="MobiDB-lite"/>
    </source>
</evidence>
<keyword evidence="1 2" id="KW-0238">DNA-binding</keyword>
<gene>
    <name evidence="5" type="ORF">F387_01592</name>
</gene>
<dbReference type="HOGENOM" id="CLU_078758_0_2_6"/>
<dbReference type="InterPro" id="IPR012340">
    <property type="entry name" value="NA-bd_OB-fold"/>
</dbReference>
<keyword evidence="6" id="KW-1185">Reference proteome</keyword>
<evidence type="ECO:0000256" key="1">
    <source>
        <dbReference type="ARBA" id="ARBA00023125"/>
    </source>
</evidence>
<keyword evidence="2" id="KW-0235">DNA replication</keyword>
<dbReference type="GO" id="GO:0003697">
    <property type="term" value="F:single-stranded DNA binding"/>
    <property type="evidence" value="ECO:0007669"/>
    <property type="project" value="UniProtKB-UniRule"/>
</dbReference>
<dbReference type="CDD" id="cd04496">
    <property type="entry name" value="SSB_OBF"/>
    <property type="match status" value="1"/>
</dbReference>
<dbReference type="OrthoDB" id="9809878at2"/>